<name>A0AAD6LVV0_9ROSI</name>
<comment type="caution">
    <text evidence="2">The sequence shown here is derived from an EMBL/GenBank/DDBJ whole genome shotgun (WGS) entry which is preliminary data.</text>
</comment>
<feature type="signal peptide" evidence="1">
    <location>
        <begin position="1"/>
        <end position="16"/>
    </location>
</feature>
<evidence type="ECO:0000313" key="2">
    <source>
        <dbReference type="EMBL" id="KAJ6974239.1"/>
    </source>
</evidence>
<keyword evidence="3" id="KW-1185">Reference proteome</keyword>
<dbReference type="Proteomes" id="UP001164929">
    <property type="component" value="Chromosome 13"/>
</dbReference>
<feature type="chain" id="PRO_5042164792" evidence="1">
    <location>
        <begin position="17"/>
        <end position="160"/>
    </location>
</feature>
<accession>A0AAD6LVV0</accession>
<sequence>MISFLMLFSSPFLAISFSSIFNTPDTICDNTRFPYFCKSLLYHIICLEPYRTMPRFPINNLSHAKKFLGLVQYHPRLPSAMHKSTILCLEDCLCLARENIDLNVGDNRNSDMICDNKCNRTIKLSIVVSGYNSRNLSLVPRHFILTCLDIITGNQAIIVG</sequence>
<keyword evidence="1" id="KW-0732">Signal</keyword>
<protein>
    <submittedName>
        <fullName evidence="2">Uncharacterized protein</fullName>
    </submittedName>
</protein>
<organism evidence="2 3">
    <name type="scientific">Populus alba x Populus x berolinensis</name>
    <dbReference type="NCBI Taxonomy" id="444605"/>
    <lineage>
        <taxon>Eukaryota</taxon>
        <taxon>Viridiplantae</taxon>
        <taxon>Streptophyta</taxon>
        <taxon>Embryophyta</taxon>
        <taxon>Tracheophyta</taxon>
        <taxon>Spermatophyta</taxon>
        <taxon>Magnoliopsida</taxon>
        <taxon>eudicotyledons</taxon>
        <taxon>Gunneridae</taxon>
        <taxon>Pentapetalae</taxon>
        <taxon>rosids</taxon>
        <taxon>fabids</taxon>
        <taxon>Malpighiales</taxon>
        <taxon>Salicaceae</taxon>
        <taxon>Saliceae</taxon>
        <taxon>Populus</taxon>
    </lineage>
</organism>
<gene>
    <name evidence="2" type="ORF">NC653_030353</name>
</gene>
<dbReference type="EMBL" id="JAQIZT010000013">
    <property type="protein sequence ID" value="KAJ6974239.1"/>
    <property type="molecule type" value="Genomic_DNA"/>
</dbReference>
<dbReference type="AlphaFoldDB" id="A0AAD6LVV0"/>
<reference evidence="2" key="1">
    <citation type="journal article" date="2023" name="Mol. Ecol. Resour.">
        <title>Chromosome-level genome assembly of a triploid poplar Populus alba 'Berolinensis'.</title>
        <authorList>
            <person name="Chen S."/>
            <person name="Yu Y."/>
            <person name="Wang X."/>
            <person name="Wang S."/>
            <person name="Zhang T."/>
            <person name="Zhou Y."/>
            <person name="He R."/>
            <person name="Meng N."/>
            <person name="Wang Y."/>
            <person name="Liu W."/>
            <person name="Liu Z."/>
            <person name="Liu J."/>
            <person name="Guo Q."/>
            <person name="Huang H."/>
            <person name="Sederoff R.R."/>
            <person name="Wang G."/>
            <person name="Qu G."/>
            <person name="Chen S."/>
        </authorList>
    </citation>
    <scope>NUCLEOTIDE SEQUENCE</scope>
    <source>
        <strain evidence="2">SC-2020</strain>
    </source>
</reference>
<evidence type="ECO:0000256" key="1">
    <source>
        <dbReference type="SAM" id="SignalP"/>
    </source>
</evidence>
<proteinExistence type="predicted"/>
<evidence type="ECO:0000313" key="3">
    <source>
        <dbReference type="Proteomes" id="UP001164929"/>
    </source>
</evidence>